<organism evidence="2">
    <name type="scientific">Rhizophora mucronata</name>
    <name type="common">Asiatic mangrove</name>
    <dbReference type="NCBI Taxonomy" id="61149"/>
    <lineage>
        <taxon>Eukaryota</taxon>
        <taxon>Viridiplantae</taxon>
        <taxon>Streptophyta</taxon>
        <taxon>Embryophyta</taxon>
        <taxon>Tracheophyta</taxon>
        <taxon>Spermatophyta</taxon>
        <taxon>Magnoliopsida</taxon>
        <taxon>eudicotyledons</taxon>
        <taxon>Gunneridae</taxon>
        <taxon>Pentapetalae</taxon>
        <taxon>rosids</taxon>
        <taxon>fabids</taxon>
        <taxon>Malpighiales</taxon>
        <taxon>Rhizophoraceae</taxon>
        <taxon>Rhizophora</taxon>
    </lineage>
</organism>
<dbReference type="GO" id="GO:0005840">
    <property type="term" value="C:ribosome"/>
    <property type="evidence" value="ECO:0007669"/>
    <property type="project" value="UniProtKB-KW"/>
</dbReference>
<reference evidence="2" key="1">
    <citation type="submission" date="2018-02" db="EMBL/GenBank/DDBJ databases">
        <title>Rhizophora mucronata_Transcriptome.</title>
        <authorList>
            <person name="Meera S.P."/>
            <person name="Sreeshan A."/>
            <person name="Augustine A."/>
        </authorList>
    </citation>
    <scope>NUCLEOTIDE SEQUENCE</scope>
    <source>
        <tissue evidence="2">Leaf</tissue>
    </source>
</reference>
<keyword evidence="1" id="KW-0472">Membrane</keyword>
<dbReference type="AlphaFoldDB" id="A0A2P2KT87"/>
<accession>A0A2P2KT87</accession>
<keyword evidence="1" id="KW-0812">Transmembrane</keyword>
<keyword evidence="2" id="KW-0687">Ribonucleoprotein</keyword>
<feature type="transmembrane region" description="Helical" evidence="1">
    <location>
        <begin position="12"/>
        <end position="29"/>
    </location>
</feature>
<keyword evidence="2" id="KW-0689">Ribosomal protein</keyword>
<proteinExistence type="predicted"/>
<sequence length="44" mass="5448">MESESSFCFTEYNLYEFFFFFPFSPFGILKMYGQWKYIPFFGVK</sequence>
<keyword evidence="1" id="KW-1133">Transmembrane helix</keyword>
<dbReference type="EMBL" id="GGEC01028423">
    <property type="protein sequence ID" value="MBX08907.1"/>
    <property type="molecule type" value="Transcribed_RNA"/>
</dbReference>
<evidence type="ECO:0000313" key="2">
    <source>
        <dbReference type="EMBL" id="MBX08907.1"/>
    </source>
</evidence>
<evidence type="ECO:0000256" key="1">
    <source>
        <dbReference type="SAM" id="Phobius"/>
    </source>
</evidence>
<name>A0A2P2KT87_RHIMU</name>
<protein>
    <submittedName>
        <fullName evidence="2">Acidic ribosomal protein P0</fullName>
    </submittedName>
</protein>